<evidence type="ECO:0000313" key="4">
    <source>
        <dbReference type="EMBL" id="MCQ5061899.1"/>
    </source>
</evidence>
<dbReference type="Gene3D" id="1.20.1260.10">
    <property type="match status" value="1"/>
</dbReference>
<evidence type="ECO:0000256" key="1">
    <source>
        <dbReference type="ARBA" id="ARBA00007644"/>
    </source>
</evidence>
<feature type="binding site" evidence="3">
    <location>
        <position position="60"/>
    </location>
    <ligand>
        <name>Ca(2+)</name>
        <dbReference type="ChEBI" id="CHEBI:29108"/>
    </ligand>
</feature>
<dbReference type="Pfam" id="PF05067">
    <property type="entry name" value="Mn_catalase"/>
    <property type="match status" value="1"/>
</dbReference>
<dbReference type="EMBL" id="PYLQ01000009">
    <property type="protein sequence ID" value="PST40894.1"/>
    <property type="molecule type" value="Genomic_DNA"/>
</dbReference>
<feature type="binding site" evidence="2">
    <location>
        <position position="68"/>
    </location>
    <ligand>
        <name>Mn(2+)</name>
        <dbReference type="ChEBI" id="CHEBI:29035"/>
        <label>1</label>
    </ligand>
</feature>
<dbReference type="InterPro" id="IPR012347">
    <property type="entry name" value="Ferritin-like"/>
</dbReference>
<keyword evidence="3" id="KW-0106">Calcium</keyword>
<dbReference type="InterPro" id="IPR039377">
    <property type="entry name" value="Mn_catalase_dom"/>
</dbReference>
<dbReference type="InterPro" id="IPR007760">
    <property type="entry name" value="Mn_catalase"/>
</dbReference>
<keyword evidence="2" id="KW-0479">Metal-binding</keyword>
<dbReference type="RefSeq" id="WP_022001062.1">
    <property type="nucleotide sequence ID" value="NZ_DAWBZG010000122.1"/>
</dbReference>
<evidence type="ECO:0000256" key="3">
    <source>
        <dbReference type="PIRSR" id="PIRSR607760-2"/>
    </source>
</evidence>
<sequence>MWLYEKRLQYPVNVRKPDAKTAKIVISQLGGPNGELGAALRYLSQRYTMPYPRIQALLTDIGTEELAHVEIISTLFYQLTNGLTPQEIKDGGLDAYFTDHTLGVYPTNSAGIPFSADTFQSVGDPITDLTEDMAAEQKARTTYDNILALSKNEDVNKVIRFLREREIVHYQRFAEGLEYVKSQLNKKNYYAYNPSFTSSKREQTCE</sequence>
<feature type="binding site" evidence="2">
    <location>
        <position position="65"/>
    </location>
    <ligand>
        <name>Mn(2+)</name>
        <dbReference type="ChEBI" id="CHEBI:29035"/>
        <label>1</label>
    </ligand>
</feature>
<dbReference type="InterPro" id="IPR009078">
    <property type="entry name" value="Ferritin-like_SF"/>
</dbReference>
<name>A0A2T3G001_9FIRM</name>
<proteinExistence type="inferred from homology"/>
<reference evidence="4" key="2">
    <citation type="submission" date="2022-06" db="EMBL/GenBank/DDBJ databases">
        <title>Isolation of gut microbiota from human fecal samples.</title>
        <authorList>
            <person name="Pamer E.G."/>
            <person name="Barat B."/>
            <person name="Waligurski E."/>
            <person name="Medina S."/>
            <person name="Paddock L."/>
            <person name="Mostad J."/>
        </authorList>
    </citation>
    <scope>NUCLEOTIDE SEQUENCE</scope>
    <source>
        <strain evidence="4">DFI.6.24</strain>
    </source>
</reference>
<gene>
    <name evidence="5" type="ORF">C7U54_07705</name>
    <name evidence="4" type="ORF">NE542_08715</name>
</gene>
<evidence type="ECO:0000256" key="2">
    <source>
        <dbReference type="PIRSR" id="PIRSR607760-1"/>
    </source>
</evidence>
<feature type="binding site" evidence="2">
    <location>
        <position position="136"/>
    </location>
    <ligand>
        <name>Mn(2+)</name>
        <dbReference type="ChEBI" id="CHEBI:29035"/>
        <label>1</label>
    </ligand>
</feature>
<dbReference type="Proteomes" id="UP000240974">
    <property type="component" value="Unassembled WGS sequence"/>
</dbReference>
<comment type="cofactor">
    <cofactor evidence="3">
        <name>Ca(2+)</name>
        <dbReference type="ChEBI" id="CHEBI:29108"/>
    </cofactor>
    <text evidence="3">Binds 1 Ca(2+) ion per subunit.</text>
</comment>
<dbReference type="EMBL" id="JANGBO010000007">
    <property type="protein sequence ID" value="MCQ5061899.1"/>
    <property type="molecule type" value="Genomic_DNA"/>
</dbReference>
<dbReference type="Proteomes" id="UP001204814">
    <property type="component" value="Unassembled WGS sequence"/>
</dbReference>
<keyword evidence="2" id="KW-0464">Manganese</keyword>
<dbReference type="CDD" id="cd01051">
    <property type="entry name" value="Mn_catalase"/>
    <property type="match status" value="1"/>
</dbReference>
<evidence type="ECO:0000313" key="5">
    <source>
        <dbReference type="EMBL" id="PST40894.1"/>
    </source>
</evidence>
<dbReference type="GO" id="GO:0046872">
    <property type="term" value="F:metal ion binding"/>
    <property type="evidence" value="ECO:0007669"/>
    <property type="project" value="UniProtKB-KW"/>
</dbReference>
<dbReference type="SUPFAM" id="SSF47240">
    <property type="entry name" value="Ferritin-like"/>
    <property type="match status" value="1"/>
</dbReference>
<evidence type="ECO:0000313" key="6">
    <source>
        <dbReference type="Proteomes" id="UP000240974"/>
    </source>
</evidence>
<feature type="binding site" evidence="2">
    <location>
        <position position="169"/>
    </location>
    <ligand>
        <name>Mn(2+)</name>
        <dbReference type="ChEBI" id="CHEBI:29035"/>
        <label>1</label>
    </ligand>
</feature>
<organism evidence="5 6">
    <name type="scientific">Faecalibacillus intestinalis</name>
    <dbReference type="NCBI Taxonomy" id="1982626"/>
    <lineage>
        <taxon>Bacteria</taxon>
        <taxon>Bacillati</taxon>
        <taxon>Bacillota</taxon>
        <taxon>Erysipelotrichia</taxon>
        <taxon>Erysipelotrichales</taxon>
        <taxon>Coprobacillaceae</taxon>
        <taxon>Faecalibacillus</taxon>
    </lineage>
</organism>
<comment type="caution">
    <text evidence="5">The sequence shown here is derived from an EMBL/GenBank/DDBJ whole genome shotgun (WGS) entry which is preliminary data.</text>
</comment>
<comment type="cofactor">
    <cofactor evidence="2">
        <name>Mn(2+)</name>
        <dbReference type="ChEBI" id="CHEBI:29035"/>
    </cofactor>
    <text evidence="2">Binds 2 manganese ions per subunit.</text>
</comment>
<dbReference type="AlphaFoldDB" id="A0A2T3G001"/>
<feature type="binding site" evidence="2">
    <location>
        <position position="35"/>
    </location>
    <ligand>
        <name>Mn(2+)</name>
        <dbReference type="ChEBI" id="CHEBI:29035"/>
        <label>1</label>
    </ligand>
</feature>
<protein>
    <submittedName>
        <fullName evidence="4">Manganese catalase family protein</fullName>
    </submittedName>
    <submittedName>
        <fullName evidence="5">Rubrerythrin family protein</fullName>
    </submittedName>
</protein>
<reference evidence="5 6" key="1">
    <citation type="journal article" date="2019" name="Int. J. Syst. Evol. Microbiol.">
        <title>Faecalibacillus intestinalis gen. nov., sp. nov. and Faecalibacillus faecis sp. nov., isolated from human faeces.</title>
        <authorList>
            <person name="Seo B."/>
            <person name="Jeon K."/>
            <person name="Baek I."/>
            <person name="Lee Y.M."/>
            <person name="Baek K."/>
            <person name="Ko G."/>
        </authorList>
    </citation>
    <scope>NUCLEOTIDE SEQUENCE [LARGE SCALE GENOMIC DNA]</scope>
    <source>
        <strain evidence="5 6">SNUG30099</strain>
    </source>
</reference>
<comment type="similarity">
    <text evidence="1">Belongs to the manganese catalase family.</text>
</comment>
<keyword evidence="6" id="KW-1185">Reference proteome</keyword>
<accession>A0A2T3G001</accession>